<protein>
    <submittedName>
        <fullName evidence="1">Uncharacterized protein</fullName>
    </submittedName>
</protein>
<dbReference type="AlphaFoldDB" id="A0A6P0GBP1"/>
<name>A0A6P0GBP1_9ACTN</name>
<evidence type="ECO:0000313" key="2">
    <source>
        <dbReference type="Proteomes" id="UP000471126"/>
    </source>
</evidence>
<comment type="caution">
    <text evidence="1">The sequence shown here is derived from an EMBL/GenBank/DDBJ whole genome shotgun (WGS) entry which is preliminary data.</text>
</comment>
<dbReference type="RefSeq" id="WP_163475374.1">
    <property type="nucleotide sequence ID" value="NZ_JAAGWE010000008.1"/>
</dbReference>
<reference evidence="1 2" key="1">
    <citation type="submission" date="2019-12" db="EMBL/GenBank/DDBJ databases">
        <title>WGS of CPCC 203550 I12A-02606.</title>
        <authorList>
            <person name="Jiang Z."/>
        </authorList>
    </citation>
    <scope>NUCLEOTIDE SEQUENCE [LARGE SCALE GENOMIC DNA]</scope>
    <source>
        <strain evidence="1 2">I12A-02606</strain>
    </source>
</reference>
<organism evidence="1 2">
    <name type="scientific">Geodermatophilus normandii</name>
    <dbReference type="NCBI Taxonomy" id="1137989"/>
    <lineage>
        <taxon>Bacteria</taxon>
        <taxon>Bacillati</taxon>
        <taxon>Actinomycetota</taxon>
        <taxon>Actinomycetes</taxon>
        <taxon>Geodermatophilales</taxon>
        <taxon>Geodermatophilaceae</taxon>
        <taxon>Geodermatophilus</taxon>
    </lineage>
</organism>
<proteinExistence type="predicted"/>
<evidence type="ECO:0000313" key="1">
    <source>
        <dbReference type="EMBL" id="NEM05174.1"/>
    </source>
</evidence>
<dbReference type="EMBL" id="JAAGWE010000008">
    <property type="protein sequence ID" value="NEM05174.1"/>
    <property type="molecule type" value="Genomic_DNA"/>
</dbReference>
<sequence length="255" mass="27686">MSEVPSSDALQEKLRGWLESSGRALELRVARTLQRVGEAVVRPSIHYVDTVTGTPRESDVVAHFRWSGPQGTPCSITMAVECKSGTKYPWVAFYTDDSATHVPSLKEWAIIAHGPFNGVIAPIEKLWRGHSPFVPNPVATHVVSAMGKDDHNPAGDAVRQVLSCTSALKQEYLNTQSTSPRGVVLLAAVVTSAPLFKCRLAGDGSIQLEPTDSFDVWGYDTDGVRHRVFIESESSLHGFAIALRDRVHDAGLASN</sequence>
<accession>A0A6P0GBP1</accession>
<gene>
    <name evidence="1" type="ORF">GCU54_03940</name>
</gene>
<dbReference type="Proteomes" id="UP000471126">
    <property type="component" value="Unassembled WGS sequence"/>
</dbReference>